<gene>
    <name evidence="2" type="ORF">ACFFNX_14485</name>
</gene>
<reference evidence="2 3" key="1">
    <citation type="submission" date="2024-09" db="EMBL/GenBank/DDBJ databases">
        <authorList>
            <person name="Sun Q."/>
            <person name="Mori K."/>
        </authorList>
    </citation>
    <scope>NUCLEOTIDE SEQUENCE [LARGE SCALE GENOMIC DNA]</scope>
    <source>
        <strain evidence="2 3">TBRC 0563</strain>
    </source>
</reference>
<dbReference type="Proteomes" id="UP001589627">
    <property type="component" value="Unassembled WGS sequence"/>
</dbReference>
<feature type="compositionally biased region" description="Gly residues" evidence="1">
    <location>
        <begin position="64"/>
        <end position="75"/>
    </location>
</feature>
<protein>
    <submittedName>
        <fullName evidence="2">Uncharacterized protein</fullName>
    </submittedName>
</protein>
<sequence length="146" mass="15799">MQGFFRESAESLRGFGNLAGGHEFAFAGAGGGTRFSGEMRQWAKDAGRKDDGIARMGRRNNRGNSGGGRGGGGRGRGGRDGTGKFHGAIPNSTSGMTDAEKKKLENDLKKSIATRKAEEERLGWESGHAERIKREESALRNLFRRK</sequence>
<comment type="caution">
    <text evidence="2">The sequence shown here is derived from an EMBL/GenBank/DDBJ whole genome shotgun (WGS) entry which is preliminary data.</text>
</comment>
<dbReference type="RefSeq" id="WP_378200964.1">
    <property type="nucleotide sequence ID" value="NZ_JBHLZP010000087.1"/>
</dbReference>
<name>A0ABV5YEE4_9ACTN</name>
<evidence type="ECO:0000256" key="1">
    <source>
        <dbReference type="SAM" id="MobiDB-lite"/>
    </source>
</evidence>
<evidence type="ECO:0000313" key="2">
    <source>
        <dbReference type="EMBL" id="MFB9833399.1"/>
    </source>
</evidence>
<evidence type="ECO:0000313" key="3">
    <source>
        <dbReference type="Proteomes" id="UP001589627"/>
    </source>
</evidence>
<organism evidence="2 3">
    <name type="scientific">Actinoallomurus acaciae</name>
    <dbReference type="NCBI Taxonomy" id="502577"/>
    <lineage>
        <taxon>Bacteria</taxon>
        <taxon>Bacillati</taxon>
        <taxon>Actinomycetota</taxon>
        <taxon>Actinomycetes</taxon>
        <taxon>Streptosporangiales</taxon>
        <taxon>Thermomonosporaceae</taxon>
        <taxon>Actinoallomurus</taxon>
    </lineage>
</organism>
<accession>A0ABV5YEE4</accession>
<dbReference type="EMBL" id="JBHLZP010000087">
    <property type="protein sequence ID" value="MFB9833399.1"/>
    <property type="molecule type" value="Genomic_DNA"/>
</dbReference>
<proteinExistence type="predicted"/>
<feature type="compositionally biased region" description="Basic and acidic residues" evidence="1">
    <location>
        <begin position="98"/>
        <end position="126"/>
    </location>
</feature>
<keyword evidence="3" id="KW-1185">Reference proteome</keyword>
<feature type="region of interest" description="Disordered" evidence="1">
    <location>
        <begin position="26"/>
        <end position="126"/>
    </location>
</feature>
<feature type="compositionally biased region" description="Basic and acidic residues" evidence="1">
    <location>
        <begin position="41"/>
        <end position="53"/>
    </location>
</feature>